<organism evidence="3 4">
    <name type="scientific">Vandammella animalimorsus</name>
    <dbReference type="NCBI Taxonomy" id="2029117"/>
    <lineage>
        <taxon>Bacteria</taxon>
        <taxon>Pseudomonadati</taxon>
        <taxon>Pseudomonadota</taxon>
        <taxon>Betaproteobacteria</taxon>
        <taxon>Burkholderiales</taxon>
        <taxon>Comamonadaceae</taxon>
        <taxon>Vandammella</taxon>
    </lineage>
</organism>
<evidence type="ECO:0000313" key="4">
    <source>
        <dbReference type="Proteomes" id="UP000217999"/>
    </source>
</evidence>
<feature type="domain" description="Acyl-CoA thioesterase-like C-terminal" evidence="2">
    <location>
        <begin position="138"/>
        <end position="271"/>
    </location>
</feature>
<dbReference type="Gene3D" id="2.40.160.210">
    <property type="entry name" value="Acyl-CoA thioesterase, double hotdog domain"/>
    <property type="match status" value="1"/>
</dbReference>
<proteinExistence type="predicted"/>
<dbReference type="InterPro" id="IPR029069">
    <property type="entry name" value="HotDog_dom_sf"/>
</dbReference>
<dbReference type="Pfam" id="PF20789">
    <property type="entry name" value="4HBT_3C"/>
    <property type="match status" value="1"/>
</dbReference>
<evidence type="ECO:0000259" key="2">
    <source>
        <dbReference type="Pfam" id="PF20789"/>
    </source>
</evidence>
<dbReference type="InterPro" id="IPR052389">
    <property type="entry name" value="Sec_Metab_Biosynth-Assoc"/>
</dbReference>
<dbReference type="PANTHER" id="PTHR38110">
    <property type="entry name" value="CHROMOSOME 23, WHOLE GENOME SHOTGUN SEQUENCE"/>
    <property type="match status" value="1"/>
</dbReference>
<dbReference type="Proteomes" id="UP000217999">
    <property type="component" value="Unassembled WGS sequence"/>
</dbReference>
<dbReference type="SUPFAM" id="SSF54637">
    <property type="entry name" value="Thioesterase/thiol ester dehydrase-isomerase"/>
    <property type="match status" value="2"/>
</dbReference>
<dbReference type="InterPro" id="IPR042171">
    <property type="entry name" value="Acyl-CoA_hotdog"/>
</dbReference>
<feature type="domain" description="Acyl-CoA thioesterase-like N-terminal HotDog" evidence="1">
    <location>
        <begin position="28"/>
        <end position="108"/>
    </location>
</feature>
<sequence>MHPFDQAIALQAGADDSFTGHTSEAYRNMIGPFGGITAAVLLNAALQHPQCLGQPTAMTINFAGPVPDGPFRIQARPVRTNRSTQHWQIEQWVDDAESGQPIIATTASLVTAVRRPTWSASDVPAPVQGGPDPAQEPIVVTSFTPWLRQYALVPLQGPIPSEWDGSENNDSLTSFWVRKSTPRALDFCALAAVCDVFYPRIWRRRAKQVPAGTVSMTVYFHADAQTLAQSGDDYVLAQATGQEFRNNFADQSGHIWNSAGQLLASTHQIAYYKE</sequence>
<dbReference type="RefSeq" id="WP_095549866.1">
    <property type="nucleotide sequence ID" value="NZ_NSJF01000003.1"/>
</dbReference>
<dbReference type="EMBL" id="NSJF01000003">
    <property type="protein sequence ID" value="PAT34821.1"/>
    <property type="molecule type" value="Genomic_DNA"/>
</dbReference>
<protein>
    <submittedName>
        <fullName evidence="3">Acyl-CoA thioesterase</fullName>
    </submittedName>
</protein>
<dbReference type="Pfam" id="PF13622">
    <property type="entry name" value="4HBT_3"/>
    <property type="match status" value="1"/>
</dbReference>
<comment type="caution">
    <text evidence="3">The sequence shown here is derived from an EMBL/GenBank/DDBJ whole genome shotgun (WGS) entry which is preliminary data.</text>
</comment>
<dbReference type="PANTHER" id="PTHR38110:SF1">
    <property type="entry name" value="THIOESTERASE DOMAIN-CONTAINING PROTEIN"/>
    <property type="match status" value="1"/>
</dbReference>
<dbReference type="InterPro" id="IPR049450">
    <property type="entry name" value="ACOT8-like_C"/>
</dbReference>
<reference evidence="3 4" key="1">
    <citation type="submission" date="2017-08" db="EMBL/GenBank/DDBJ databases">
        <title>WGS of Clinical strains of the CDC Group NO-1 linked to zoonotic infections in humans.</title>
        <authorList>
            <person name="Bernier A.-M."/>
            <person name="Bernard K."/>
        </authorList>
    </citation>
    <scope>NUCLEOTIDE SEQUENCE [LARGE SCALE GENOMIC DNA]</scope>
    <source>
        <strain evidence="3 4">NML03-0146</strain>
    </source>
</reference>
<dbReference type="InterPro" id="IPR049449">
    <property type="entry name" value="TesB_ACOT8-like_N"/>
</dbReference>
<evidence type="ECO:0000313" key="3">
    <source>
        <dbReference type="EMBL" id="PAT34821.1"/>
    </source>
</evidence>
<dbReference type="AlphaFoldDB" id="A0A2A2AAM9"/>
<gene>
    <name evidence="3" type="ORF">CK620_08110</name>
</gene>
<evidence type="ECO:0000259" key="1">
    <source>
        <dbReference type="Pfam" id="PF13622"/>
    </source>
</evidence>
<accession>A0A2A2AAM9</accession>
<name>A0A2A2AAM9_9BURK</name>